<feature type="region of interest" description="Disordered" evidence="4">
    <location>
        <begin position="400"/>
        <end position="421"/>
    </location>
</feature>
<keyword evidence="3" id="KW-0539">Nucleus</keyword>
<feature type="compositionally biased region" description="Basic and acidic residues" evidence="4">
    <location>
        <begin position="323"/>
        <end position="337"/>
    </location>
</feature>
<dbReference type="GO" id="GO:0007064">
    <property type="term" value="P:mitotic sister chromatid cohesion"/>
    <property type="evidence" value="ECO:0007669"/>
    <property type="project" value="TreeGrafter"/>
</dbReference>
<dbReference type="AlphaFoldDB" id="A0AAD5TB72"/>
<evidence type="ECO:0000313" key="7">
    <source>
        <dbReference type="EMBL" id="KAJ3141486.1"/>
    </source>
</evidence>
<dbReference type="EMBL" id="JADGJH010000028">
    <property type="protein sequence ID" value="KAJ3141486.1"/>
    <property type="molecule type" value="Genomic_DNA"/>
</dbReference>
<dbReference type="Pfam" id="PF04825">
    <property type="entry name" value="Rad21_Rec8_N"/>
    <property type="match status" value="1"/>
</dbReference>
<dbReference type="InterPro" id="IPR006909">
    <property type="entry name" value="Rad21/Rec8_C_eu"/>
</dbReference>
<dbReference type="InterPro" id="IPR006910">
    <property type="entry name" value="Rad21_Rec8_N"/>
</dbReference>
<dbReference type="GO" id="GO:0003682">
    <property type="term" value="F:chromatin binding"/>
    <property type="evidence" value="ECO:0007669"/>
    <property type="project" value="TreeGrafter"/>
</dbReference>
<evidence type="ECO:0000256" key="3">
    <source>
        <dbReference type="ARBA" id="ARBA00023242"/>
    </source>
</evidence>
<keyword evidence="8" id="KW-1185">Reference proteome</keyword>
<feature type="domain" description="Rad21/Rec8-like protein C-terminal eukaryotic" evidence="5">
    <location>
        <begin position="652"/>
        <end position="703"/>
    </location>
</feature>
<evidence type="ECO:0000313" key="8">
    <source>
        <dbReference type="Proteomes" id="UP001211907"/>
    </source>
</evidence>
<evidence type="ECO:0000256" key="1">
    <source>
        <dbReference type="ARBA" id="ARBA00004123"/>
    </source>
</evidence>
<name>A0AAD5TB72_9FUNG</name>
<dbReference type="Pfam" id="PF04824">
    <property type="entry name" value="Rad21_Rec8"/>
    <property type="match status" value="1"/>
</dbReference>
<evidence type="ECO:0000259" key="5">
    <source>
        <dbReference type="Pfam" id="PF04824"/>
    </source>
</evidence>
<evidence type="ECO:0000259" key="6">
    <source>
        <dbReference type="Pfam" id="PF04825"/>
    </source>
</evidence>
<sequence length="731" mass="80066">MFFSDSVINKKGGGALAKVWLAAHWERKLSKAQLLQTNIKVSVGAIVGDASHPMALRLSGQLLLGVVRIYSRKARYLLEDCNEALVKIKMAFRPGVVDMPDEQTVANFNAITLSETINEFDILLPEPAFSLNADAPADGLSIEDSFHDPANQSIQNVSRAADITIRDISTAQSLALQSDADANLLDMEQGLDAGANSGLGDDLLNFDFGGNAASASGVGLGGLDVSVISTAASTQEIEVGRENLGDISFRPDISFEDLPALKAGDADADPFGLDPTKDIDELEKGLENRLSSAGVVVGGIDEMSFADDAFAAGAGTEAGEASFTREEERGPYDIDDRPMDEEYVPMGEDPFNDRTEEKENEFNVPGENTIFDVPVSPDVRAIKGIKKNVRKVLDIAEKTRKKSSISRPPSTKRRKVMQDDRTEISKEDMQKSIADTSAITIKETYVPTTTRLINLLDQRKNMTFMNPMRPNMNPKLAVLFESDIFMPLGDIVYDETKDSQVTTTDSNDLVVLAKEKSVAVEEEEEKKDEIGALQAWDDGDRAFPDDDLVPMGEDPSLVFNEPGVGADESNLAEKSVLGGEKTLGDEQEAAQSFDASRQQSAPIVRDDSLQELIEDEMIPPEEEELNISLTNGESMSKSTMTTIELLQHKFTESKSLSLKELLPKNPTNPEAARMFFEILVLKTKDLIDVRQSEAYGTISLTEKRVTVVKLPKNGHILKYKYNRKPPECSPR</sequence>
<dbReference type="GO" id="GO:1990414">
    <property type="term" value="P:replication-born double-strand break repair via sister chromatid exchange"/>
    <property type="evidence" value="ECO:0007669"/>
    <property type="project" value="TreeGrafter"/>
</dbReference>
<dbReference type="PANTHER" id="PTHR12585">
    <property type="entry name" value="SCC1 / RAD21 FAMILY MEMBER"/>
    <property type="match status" value="1"/>
</dbReference>
<comment type="caution">
    <text evidence="7">The sequence shown here is derived from an EMBL/GenBank/DDBJ whole genome shotgun (WGS) entry which is preliminary data.</text>
</comment>
<gene>
    <name evidence="7" type="primary">MCD1</name>
    <name evidence="7" type="ORF">HK100_006025</name>
</gene>
<protein>
    <submittedName>
        <fullName evidence="7">Sister chromatid cohesion protein 1</fullName>
    </submittedName>
</protein>
<evidence type="ECO:0000256" key="2">
    <source>
        <dbReference type="ARBA" id="ARBA00009870"/>
    </source>
</evidence>
<dbReference type="InterPro" id="IPR039781">
    <property type="entry name" value="Rad21/Rec8-like"/>
</dbReference>
<reference evidence="7" key="1">
    <citation type="submission" date="2020-05" db="EMBL/GenBank/DDBJ databases">
        <title>Phylogenomic resolution of chytrid fungi.</title>
        <authorList>
            <person name="Stajich J.E."/>
            <person name="Amses K."/>
            <person name="Simmons R."/>
            <person name="Seto K."/>
            <person name="Myers J."/>
            <person name="Bonds A."/>
            <person name="Quandt C.A."/>
            <person name="Barry K."/>
            <person name="Liu P."/>
            <person name="Grigoriev I."/>
            <person name="Longcore J.E."/>
            <person name="James T.Y."/>
        </authorList>
    </citation>
    <scope>NUCLEOTIDE SEQUENCE</scope>
    <source>
        <strain evidence="7">JEL0513</strain>
    </source>
</reference>
<feature type="domain" description="Rad21/Rec8-like protein N-terminal" evidence="6">
    <location>
        <begin position="1"/>
        <end position="105"/>
    </location>
</feature>
<dbReference type="GO" id="GO:0030892">
    <property type="term" value="C:mitotic cohesin complex"/>
    <property type="evidence" value="ECO:0007669"/>
    <property type="project" value="TreeGrafter"/>
</dbReference>
<dbReference type="Gene3D" id="1.10.10.580">
    <property type="entry name" value="Structural maintenance of chromosome 1. Chain E"/>
    <property type="match status" value="1"/>
</dbReference>
<organism evidence="7 8">
    <name type="scientific">Physocladia obscura</name>
    <dbReference type="NCBI Taxonomy" id="109957"/>
    <lineage>
        <taxon>Eukaryota</taxon>
        <taxon>Fungi</taxon>
        <taxon>Fungi incertae sedis</taxon>
        <taxon>Chytridiomycota</taxon>
        <taxon>Chytridiomycota incertae sedis</taxon>
        <taxon>Chytridiomycetes</taxon>
        <taxon>Chytridiales</taxon>
        <taxon>Chytriomycetaceae</taxon>
        <taxon>Physocladia</taxon>
    </lineage>
</organism>
<dbReference type="PANTHER" id="PTHR12585:SF69">
    <property type="entry name" value="FI11703P"/>
    <property type="match status" value="1"/>
</dbReference>
<comment type="similarity">
    <text evidence="2">Belongs to the rad21 family.</text>
</comment>
<evidence type="ECO:0000256" key="4">
    <source>
        <dbReference type="SAM" id="MobiDB-lite"/>
    </source>
</evidence>
<dbReference type="Proteomes" id="UP001211907">
    <property type="component" value="Unassembled WGS sequence"/>
</dbReference>
<dbReference type="InterPro" id="IPR023093">
    <property type="entry name" value="ScpA-like_C"/>
</dbReference>
<feature type="region of interest" description="Disordered" evidence="4">
    <location>
        <begin position="315"/>
        <end position="339"/>
    </location>
</feature>
<feature type="compositionally biased region" description="Basic residues" evidence="4">
    <location>
        <begin position="400"/>
        <end position="415"/>
    </location>
</feature>
<comment type="subcellular location">
    <subcellularLocation>
        <location evidence="1">Nucleus</location>
    </subcellularLocation>
</comment>
<dbReference type="SUPFAM" id="SSF46785">
    <property type="entry name" value="Winged helix' DNA-binding domain"/>
    <property type="match status" value="1"/>
</dbReference>
<accession>A0AAD5TB72</accession>
<proteinExistence type="inferred from homology"/>
<dbReference type="GO" id="GO:0005634">
    <property type="term" value="C:nucleus"/>
    <property type="evidence" value="ECO:0007669"/>
    <property type="project" value="UniProtKB-SubCell"/>
</dbReference>
<dbReference type="InterPro" id="IPR036390">
    <property type="entry name" value="WH_DNA-bd_sf"/>
</dbReference>